<organism evidence="2 3">
    <name type="scientific">Meganyctiphanes norvegica</name>
    <name type="common">Northern krill</name>
    <name type="synonym">Thysanopoda norvegica</name>
    <dbReference type="NCBI Taxonomy" id="48144"/>
    <lineage>
        <taxon>Eukaryota</taxon>
        <taxon>Metazoa</taxon>
        <taxon>Ecdysozoa</taxon>
        <taxon>Arthropoda</taxon>
        <taxon>Crustacea</taxon>
        <taxon>Multicrustacea</taxon>
        <taxon>Malacostraca</taxon>
        <taxon>Eumalacostraca</taxon>
        <taxon>Eucarida</taxon>
        <taxon>Euphausiacea</taxon>
        <taxon>Euphausiidae</taxon>
        <taxon>Meganyctiphanes</taxon>
    </lineage>
</organism>
<evidence type="ECO:0000313" key="2">
    <source>
        <dbReference type="EMBL" id="CAL4164723.1"/>
    </source>
</evidence>
<reference evidence="2 3" key="1">
    <citation type="submission" date="2024-05" db="EMBL/GenBank/DDBJ databases">
        <authorList>
            <person name="Wallberg A."/>
        </authorList>
    </citation>
    <scope>NUCLEOTIDE SEQUENCE [LARGE SCALE GENOMIC DNA]</scope>
</reference>
<feature type="compositionally biased region" description="Low complexity" evidence="1">
    <location>
        <begin position="56"/>
        <end position="78"/>
    </location>
</feature>
<dbReference type="AlphaFoldDB" id="A0AAV2S548"/>
<evidence type="ECO:0000313" key="3">
    <source>
        <dbReference type="Proteomes" id="UP001497623"/>
    </source>
</evidence>
<sequence>CPPTRVTHQAAKVLLGTPGTKDLNSTLLHQASLPQVLLGQTLYHNDSQANQFQDTNSGSSSSNNKSNCSSGSSKICSDSHSRCRCSIGGHCNSILCNSISKIHQQLLSFGTN</sequence>
<protein>
    <submittedName>
        <fullName evidence="2">Uncharacterized protein</fullName>
    </submittedName>
</protein>
<dbReference type="Proteomes" id="UP001497623">
    <property type="component" value="Unassembled WGS sequence"/>
</dbReference>
<evidence type="ECO:0000256" key="1">
    <source>
        <dbReference type="SAM" id="MobiDB-lite"/>
    </source>
</evidence>
<feature type="region of interest" description="Disordered" evidence="1">
    <location>
        <begin position="48"/>
        <end position="79"/>
    </location>
</feature>
<comment type="caution">
    <text evidence="2">The sequence shown here is derived from an EMBL/GenBank/DDBJ whole genome shotgun (WGS) entry which is preliminary data.</text>
</comment>
<dbReference type="EMBL" id="CAXKWB010047049">
    <property type="protein sequence ID" value="CAL4164723.1"/>
    <property type="molecule type" value="Genomic_DNA"/>
</dbReference>
<proteinExistence type="predicted"/>
<name>A0AAV2S548_MEGNR</name>
<feature type="non-terminal residue" evidence="2">
    <location>
        <position position="1"/>
    </location>
</feature>
<gene>
    <name evidence="2" type="ORF">MNOR_LOCUS33167</name>
</gene>
<accession>A0AAV2S548</accession>
<keyword evidence="3" id="KW-1185">Reference proteome</keyword>